<dbReference type="AlphaFoldDB" id="A0A9N9ASA1"/>
<feature type="non-terminal residue" evidence="2">
    <location>
        <position position="83"/>
    </location>
</feature>
<dbReference type="OrthoDB" id="10616958at2759"/>
<dbReference type="Proteomes" id="UP000789572">
    <property type="component" value="Unassembled WGS sequence"/>
</dbReference>
<proteinExistence type="predicted"/>
<keyword evidence="3" id="KW-1185">Reference proteome</keyword>
<reference evidence="2" key="1">
    <citation type="submission" date="2021-06" db="EMBL/GenBank/DDBJ databases">
        <authorList>
            <person name="Kallberg Y."/>
            <person name="Tangrot J."/>
            <person name="Rosling A."/>
        </authorList>
    </citation>
    <scope>NUCLEOTIDE SEQUENCE</scope>
    <source>
        <strain evidence="2">IA702</strain>
    </source>
</reference>
<protein>
    <submittedName>
        <fullName evidence="2">10520_t:CDS:1</fullName>
    </submittedName>
</protein>
<evidence type="ECO:0000256" key="1">
    <source>
        <dbReference type="SAM" id="MobiDB-lite"/>
    </source>
</evidence>
<evidence type="ECO:0000313" key="2">
    <source>
        <dbReference type="EMBL" id="CAG8541280.1"/>
    </source>
</evidence>
<gene>
    <name evidence="2" type="ORF">POCULU_LOCUS4550</name>
</gene>
<organism evidence="2 3">
    <name type="scientific">Paraglomus occultum</name>
    <dbReference type="NCBI Taxonomy" id="144539"/>
    <lineage>
        <taxon>Eukaryota</taxon>
        <taxon>Fungi</taxon>
        <taxon>Fungi incertae sedis</taxon>
        <taxon>Mucoromycota</taxon>
        <taxon>Glomeromycotina</taxon>
        <taxon>Glomeromycetes</taxon>
        <taxon>Paraglomerales</taxon>
        <taxon>Paraglomeraceae</taxon>
        <taxon>Paraglomus</taxon>
    </lineage>
</organism>
<sequence>MPVQTRNIAQKVRKGPGCKNSADGLRYDLTPIRIKELVVPEKSLVDKAAALESINKMKQKIASGEKKSNGEPYTENDIDYRVI</sequence>
<accession>A0A9N9ASA1</accession>
<evidence type="ECO:0000313" key="3">
    <source>
        <dbReference type="Proteomes" id="UP000789572"/>
    </source>
</evidence>
<feature type="non-terminal residue" evidence="2">
    <location>
        <position position="1"/>
    </location>
</feature>
<dbReference type="EMBL" id="CAJVPJ010000599">
    <property type="protein sequence ID" value="CAG8541280.1"/>
    <property type="molecule type" value="Genomic_DNA"/>
</dbReference>
<feature type="region of interest" description="Disordered" evidence="1">
    <location>
        <begin position="62"/>
        <end position="83"/>
    </location>
</feature>
<name>A0A9N9ASA1_9GLOM</name>
<comment type="caution">
    <text evidence="2">The sequence shown here is derived from an EMBL/GenBank/DDBJ whole genome shotgun (WGS) entry which is preliminary data.</text>
</comment>